<feature type="transmembrane region" description="Helical" evidence="5">
    <location>
        <begin position="287"/>
        <end position="306"/>
    </location>
</feature>
<evidence type="ECO:0000256" key="4">
    <source>
        <dbReference type="ARBA" id="ARBA00023136"/>
    </source>
</evidence>
<reference evidence="7" key="2">
    <citation type="submission" date="2023-01" db="EMBL/GenBank/DDBJ databases">
        <authorList>
            <person name="Petersen C."/>
        </authorList>
    </citation>
    <scope>NUCLEOTIDE SEQUENCE</scope>
    <source>
        <strain evidence="7">IBT 12815</strain>
    </source>
</reference>
<dbReference type="InterPro" id="IPR011701">
    <property type="entry name" value="MFS"/>
</dbReference>
<sequence length="443" mass="47657">MAMATSPSDSVMRMEDPKVPISQIDWDIEQREPEKKRSGVLNVVVSGLALFSDGYNAQIITWGGMSWTIKSRLSNSYLIGEIFGMLFFGVLIDRIGRRTGIVAATAFLIIGVMLATASHGKSQLGGIAGFGAGGEYPVCATCATEAADETAHLRKRRGFLVAVTTDFAIDLGFVAAGLVALIVLACYSQQTSEGIWRVTLGLGIVYYVATENPCLEHVLFTMAWFCYDFVTYPFGLFSSTIIEQLNSNNTTVQNIGYGTVINCSYLPGCLLGGILMDRIGRKQTMTLGFMIWAIWGFILGAALQPIQSVFPLFIVMFGIFQALGEMGPGVSTFLCASESFPTPLRGHFLGLAAAVGKAGASIGTEVFTPIQSSFDTTAKGQQAVFLIGAAFTVVGGLVAWFLIPDMSRELETEDAKFKSYLEENGYDVSLYGEALVVNARAST</sequence>
<protein>
    <recommendedName>
        <fullName evidence="6">Major facilitator superfamily (MFS) profile domain-containing protein</fullName>
    </recommendedName>
</protein>
<dbReference type="GeneID" id="81587648"/>
<proteinExistence type="predicted"/>
<dbReference type="PROSITE" id="PS00216">
    <property type="entry name" value="SUGAR_TRANSPORT_1"/>
    <property type="match status" value="1"/>
</dbReference>
<keyword evidence="8" id="KW-1185">Reference proteome</keyword>
<dbReference type="RefSeq" id="XP_056753191.1">
    <property type="nucleotide sequence ID" value="XM_056897406.1"/>
</dbReference>
<evidence type="ECO:0000313" key="7">
    <source>
        <dbReference type="EMBL" id="KAJ5603393.1"/>
    </source>
</evidence>
<keyword evidence="2 5" id="KW-0812">Transmembrane</keyword>
<comment type="caution">
    <text evidence="7">The sequence shown here is derived from an EMBL/GenBank/DDBJ whole genome shotgun (WGS) entry which is preliminary data.</text>
</comment>
<dbReference type="SUPFAM" id="SSF103473">
    <property type="entry name" value="MFS general substrate transporter"/>
    <property type="match status" value="1"/>
</dbReference>
<dbReference type="InterPro" id="IPR036259">
    <property type="entry name" value="MFS_trans_sf"/>
</dbReference>
<feature type="transmembrane region" description="Helical" evidence="5">
    <location>
        <begin position="167"/>
        <end position="187"/>
    </location>
</feature>
<dbReference type="GO" id="GO:0005886">
    <property type="term" value="C:plasma membrane"/>
    <property type="evidence" value="ECO:0007669"/>
    <property type="project" value="TreeGrafter"/>
</dbReference>
<feature type="transmembrane region" description="Helical" evidence="5">
    <location>
        <begin position="74"/>
        <end position="92"/>
    </location>
</feature>
<evidence type="ECO:0000256" key="3">
    <source>
        <dbReference type="ARBA" id="ARBA00022989"/>
    </source>
</evidence>
<dbReference type="Pfam" id="PF00083">
    <property type="entry name" value="Sugar_tr"/>
    <property type="match status" value="1"/>
</dbReference>
<dbReference type="InterPro" id="IPR005828">
    <property type="entry name" value="MFS_sugar_transport-like"/>
</dbReference>
<dbReference type="InterPro" id="IPR020846">
    <property type="entry name" value="MFS_dom"/>
</dbReference>
<accession>A0AAD6E7Q5</accession>
<dbReference type="PANTHER" id="PTHR23508">
    <property type="entry name" value="CARBOXYLIC ACID TRANSPORTER PROTEIN HOMOLOG"/>
    <property type="match status" value="1"/>
</dbReference>
<dbReference type="Gene3D" id="1.20.1250.20">
    <property type="entry name" value="MFS general substrate transporter like domains"/>
    <property type="match status" value="1"/>
</dbReference>
<feature type="transmembrane region" description="Helical" evidence="5">
    <location>
        <begin position="40"/>
        <end position="62"/>
    </location>
</feature>
<dbReference type="PANTHER" id="PTHR23508:SF10">
    <property type="entry name" value="CARBOXYLIC ACID TRANSPORTER PROTEIN HOMOLOG"/>
    <property type="match status" value="1"/>
</dbReference>
<dbReference type="AlphaFoldDB" id="A0AAD6E7Q5"/>
<reference evidence="7" key="1">
    <citation type="journal article" date="2023" name="IMA Fungus">
        <title>Comparative genomic study of the Penicillium genus elucidates a diverse pangenome and 15 lateral gene transfer events.</title>
        <authorList>
            <person name="Petersen C."/>
            <person name="Sorensen T."/>
            <person name="Nielsen M.R."/>
            <person name="Sondergaard T.E."/>
            <person name="Sorensen J.L."/>
            <person name="Fitzpatrick D.A."/>
            <person name="Frisvad J.C."/>
            <person name="Nielsen K.L."/>
        </authorList>
    </citation>
    <scope>NUCLEOTIDE SEQUENCE</scope>
    <source>
        <strain evidence="7">IBT 12815</strain>
    </source>
</reference>
<name>A0AAD6E7Q5_9EURO</name>
<dbReference type="GO" id="GO:0046943">
    <property type="term" value="F:carboxylic acid transmembrane transporter activity"/>
    <property type="evidence" value="ECO:0007669"/>
    <property type="project" value="TreeGrafter"/>
</dbReference>
<dbReference type="Proteomes" id="UP001213799">
    <property type="component" value="Unassembled WGS sequence"/>
</dbReference>
<evidence type="ECO:0000259" key="6">
    <source>
        <dbReference type="PROSITE" id="PS50850"/>
    </source>
</evidence>
<dbReference type="Pfam" id="PF07690">
    <property type="entry name" value="MFS_1"/>
    <property type="match status" value="1"/>
</dbReference>
<evidence type="ECO:0000313" key="8">
    <source>
        <dbReference type="Proteomes" id="UP001213799"/>
    </source>
</evidence>
<dbReference type="InterPro" id="IPR005829">
    <property type="entry name" value="Sugar_transporter_CS"/>
</dbReference>
<evidence type="ECO:0000256" key="2">
    <source>
        <dbReference type="ARBA" id="ARBA00022692"/>
    </source>
</evidence>
<feature type="transmembrane region" description="Helical" evidence="5">
    <location>
        <begin position="194"/>
        <end position="210"/>
    </location>
</feature>
<keyword evidence="4 5" id="KW-0472">Membrane</keyword>
<keyword evidence="3 5" id="KW-1133">Transmembrane helix</keyword>
<evidence type="ECO:0000256" key="1">
    <source>
        <dbReference type="ARBA" id="ARBA00004141"/>
    </source>
</evidence>
<comment type="subcellular location">
    <subcellularLocation>
        <location evidence="1">Membrane</location>
        <topology evidence="1">Multi-pass membrane protein</topology>
    </subcellularLocation>
</comment>
<feature type="transmembrane region" description="Helical" evidence="5">
    <location>
        <begin position="382"/>
        <end position="403"/>
    </location>
</feature>
<feature type="transmembrane region" description="Helical" evidence="5">
    <location>
        <begin position="255"/>
        <end position="275"/>
    </location>
</feature>
<dbReference type="PROSITE" id="PS50850">
    <property type="entry name" value="MFS"/>
    <property type="match status" value="1"/>
</dbReference>
<evidence type="ECO:0000256" key="5">
    <source>
        <dbReference type="SAM" id="Phobius"/>
    </source>
</evidence>
<feature type="transmembrane region" description="Helical" evidence="5">
    <location>
        <begin position="99"/>
        <end position="117"/>
    </location>
</feature>
<gene>
    <name evidence="7" type="ORF">N7537_006349</name>
</gene>
<organism evidence="7 8">
    <name type="scientific">Penicillium hordei</name>
    <dbReference type="NCBI Taxonomy" id="40994"/>
    <lineage>
        <taxon>Eukaryota</taxon>
        <taxon>Fungi</taxon>
        <taxon>Dikarya</taxon>
        <taxon>Ascomycota</taxon>
        <taxon>Pezizomycotina</taxon>
        <taxon>Eurotiomycetes</taxon>
        <taxon>Eurotiomycetidae</taxon>
        <taxon>Eurotiales</taxon>
        <taxon>Aspergillaceae</taxon>
        <taxon>Penicillium</taxon>
    </lineage>
</organism>
<feature type="domain" description="Major facilitator superfamily (MFS) profile" evidence="6">
    <location>
        <begin position="214"/>
        <end position="443"/>
    </location>
</feature>
<dbReference type="EMBL" id="JAQJAE010000003">
    <property type="protein sequence ID" value="KAJ5603393.1"/>
    <property type="molecule type" value="Genomic_DNA"/>
</dbReference>